<dbReference type="STRING" id="560819.SAMN05428998_104189"/>
<evidence type="ECO:0000256" key="5">
    <source>
        <dbReference type="ARBA" id="ARBA00023133"/>
    </source>
</evidence>
<keyword evidence="12" id="KW-1185">Reference proteome</keyword>
<evidence type="ECO:0000256" key="1">
    <source>
        <dbReference type="ARBA" id="ARBA00007718"/>
    </source>
</evidence>
<evidence type="ECO:0000256" key="7">
    <source>
        <dbReference type="ARBA" id="ARBA00023244"/>
    </source>
</evidence>
<dbReference type="InterPro" id="IPR033659">
    <property type="entry name" value="Ferrochelatase_N"/>
</dbReference>
<keyword evidence="4 9" id="KW-0408">Iron</keyword>
<dbReference type="UniPathway" id="UPA00252">
    <property type="reaction ID" value="UER00325"/>
</dbReference>
<reference evidence="11 12" key="1">
    <citation type="submission" date="2017-04" db="EMBL/GenBank/DDBJ databases">
        <authorList>
            <person name="Afonso C.L."/>
            <person name="Miller P.J."/>
            <person name="Scott M.A."/>
            <person name="Spackman E."/>
            <person name="Goraichik I."/>
            <person name="Dimitrov K.M."/>
            <person name="Suarez D.L."/>
            <person name="Swayne D.E."/>
        </authorList>
    </citation>
    <scope>NUCLEOTIDE SEQUENCE [LARGE SCALE GENOMIC DNA]</scope>
    <source>
        <strain evidence="11 12">USBA 355</strain>
    </source>
</reference>
<comment type="similarity">
    <text evidence="1 9 10">Belongs to the ferrochelatase family.</text>
</comment>
<evidence type="ECO:0000256" key="4">
    <source>
        <dbReference type="ARBA" id="ARBA00023004"/>
    </source>
</evidence>
<keyword evidence="7 9" id="KW-0627">Porphyrin biosynthesis</keyword>
<sequence>MSEDARAEARRPAGHPAVPHERLGVLLINLGTPDDTGYHAMRRYLREFLSDRRVVELSPWLWQPILQGVILTTRPTRSGRNYAKIWNRERDESPLRTITRAQAEALAGRFGAAEAVVVDWAMRYGRPSIAERLDALLAAGCRRVLLAPLYPQYSAATSATACDQAFRHLMTLRWQPAVRTLPPYHDDPAYIGALADSVRSGLARLDWEPEVLLASFHGLPKENLAKGDPYHCHCQKTARLLREALGWPEERLRIVFQSRFGPKEWLQPYADVTTAELARQGTKRLAVISPGFVADCVETLEELNIGLRETFLEGGGEHFAYLPCLNDTPGSIDLLEGLTRRELAGWLPAATEEQDGR</sequence>
<dbReference type="Pfam" id="PF00762">
    <property type="entry name" value="Ferrochelatase"/>
    <property type="match status" value="1"/>
</dbReference>
<dbReference type="InterPro" id="IPR001015">
    <property type="entry name" value="Ferrochelatase"/>
</dbReference>
<dbReference type="EC" id="4.98.1.1" evidence="9 10"/>
<evidence type="ECO:0000256" key="8">
    <source>
        <dbReference type="ARBA" id="ARBA00024536"/>
    </source>
</evidence>
<dbReference type="RefSeq" id="WP_085121890.1">
    <property type="nucleotide sequence ID" value="NZ_FWZX01000004.1"/>
</dbReference>
<keyword evidence="3 9" id="KW-0479">Metal-binding</keyword>
<keyword evidence="6 9" id="KW-0456">Lyase</keyword>
<dbReference type="PANTHER" id="PTHR11108">
    <property type="entry name" value="FERROCHELATASE"/>
    <property type="match status" value="1"/>
</dbReference>
<dbReference type="PROSITE" id="PS00534">
    <property type="entry name" value="FERROCHELATASE"/>
    <property type="match status" value="1"/>
</dbReference>
<dbReference type="GO" id="GO:0005737">
    <property type="term" value="C:cytoplasm"/>
    <property type="evidence" value="ECO:0007669"/>
    <property type="project" value="UniProtKB-SubCell"/>
</dbReference>
<dbReference type="GO" id="GO:0004325">
    <property type="term" value="F:ferrochelatase activity"/>
    <property type="evidence" value="ECO:0007669"/>
    <property type="project" value="UniProtKB-UniRule"/>
</dbReference>
<proteinExistence type="inferred from homology"/>
<dbReference type="Gene3D" id="3.40.50.1400">
    <property type="match status" value="2"/>
</dbReference>
<dbReference type="NCBIfam" id="TIGR00109">
    <property type="entry name" value="hemH"/>
    <property type="match status" value="1"/>
</dbReference>
<keyword evidence="5 9" id="KW-0350">Heme biosynthesis</keyword>
<feature type="binding site" evidence="9">
    <location>
        <position position="298"/>
    </location>
    <ligand>
        <name>Fe(2+)</name>
        <dbReference type="ChEBI" id="CHEBI:29033"/>
    </ligand>
</feature>
<name>A0A1Y6BG40_9PROT</name>
<comment type="catalytic activity">
    <reaction evidence="9 10">
        <text>heme b + 2 H(+) = protoporphyrin IX + Fe(2+)</text>
        <dbReference type="Rhea" id="RHEA:22584"/>
        <dbReference type="ChEBI" id="CHEBI:15378"/>
        <dbReference type="ChEBI" id="CHEBI:29033"/>
        <dbReference type="ChEBI" id="CHEBI:57306"/>
        <dbReference type="ChEBI" id="CHEBI:60344"/>
        <dbReference type="EC" id="4.98.1.1"/>
    </reaction>
</comment>
<evidence type="ECO:0000256" key="10">
    <source>
        <dbReference type="RuleBase" id="RU000607"/>
    </source>
</evidence>
<dbReference type="EMBL" id="FWZX01000004">
    <property type="protein sequence ID" value="SMF08984.1"/>
    <property type="molecule type" value="Genomic_DNA"/>
</dbReference>
<evidence type="ECO:0000256" key="2">
    <source>
        <dbReference type="ARBA" id="ARBA00022490"/>
    </source>
</evidence>
<dbReference type="InterPro" id="IPR033644">
    <property type="entry name" value="Ferrochelatase_C"/>
</dbReference>
<comment type="pathway">
    <text evidence="9 10">Porphyrin-containing compound metabolism; protoheme biosynthesis; protoheme from protoporphyrin-IX: step 1/1.</text>
</comment>
<dbReference type="PANTHER" id="PTHR11108:SF1">
    <property type="entry name" value="FERROCHELATASE, MITOCHONDRIAL"/>
    <property type="match status" value="1"/>
</dbReference>
<evidence type="ECO:0000256" key="3">
    <source>
        <dbReference type="ARBA" id="ARBA00022723"/>
    </source>
</evidence>
<comment type="catalytic activity">
    <reaction evidence="8">
        <text>Fe-coproporphyrin III + 2 H(+) = coproporphyrin III + Fe(2+)</text>
        <dbReference type="Rhea" id="RHEA:49572"/>
        <dbReference type="ChEBI" id="CHEBI:15378"/>
        <dbReference type="ChEBI" id="CHEBI:29033"/>
        <dbReference type="ChEBI" id="CHEBI:68438"/>
        <dbReference type="ChEBI" id="CHEBI:131725"/>
        <dbReference type="EC" id="4.99.1.9"/>
    </reaction>
    <physiologicalReaction direction="right-to-left" evidence="8">
        <dbReference type="Rhea" id="RHEA:49574"/>
    </physiologicalReaction>
</comment>
<dbReference type="CDD" id="cd03411">
    <property type="entry name" value="Ferrochelatase_N"/>
    <property type="match status" value="1"/>
</dbReference>
<dbReference type="FunFam" id="3.40.50.1400:FF:000002">
    <property type="entry name" value="Ferrochelatase"/>
    <property type="match status" value="1"/>
</dbReference>
<keyword evidence="2 9" id="KW-0963">Cytoplasm</keyword>
<evidence type="ECO:0000313" key="12">
    <source>
        <dbReference type="Proteomes" id="UP000192917"/>
    </source>
</evidence>
<evidence type="ECO:0000256" key="6">
    <source>
        <dbReference type="ARBA" id="ARBA00023239"/>
    </source>
</evidence>
<comment type="function">
    <text evidence="9 10">Catalyzes the ferrous insertion into protoporphyrin IX.</text>
</comment>
<dbReference type="Proteomes" id="UP000192917">
    <property type="component" value="Unassembled WGS sequence"/>
</dbReference>
<dbReference type="InterPro" id="IPR019772">
    <property type="entry name" value="Ferrochelatase_AS"/>
</dbReference>
<evidence type="ECO:0000256" key="9">
    <source>
        <dbReference type="HAMAP-Rule" id="MF_00323"/>
    </source>
</evidence>
<gene>
    <name evidence="9" type="primary">hemH</name>
    <name evidence="11" type="ORF">SAMN05428998_104189</name>
</gene>
<dbReference type="CDD" id="cd00419">
    <property type="entry name" value="Ferrochelatase_C"/>
    <property type="match status" value="1"/>
</dbReference>
<dbReference type="SUPFAM" id="SSF53800">
    <property type="entry name" value="Chelatase"/>
    <property type="match status" value="1"/>
</dbReference>
<dbReference type="AlphaFoldDB" id="A0A1Y6BG40"/>
<comment type="subcellular location">
    <subcellularLocation>
        <location evidence="9 10">Cytoplasm</location>
    </subcellularLocation>
</comment>
<evidence type="ECO:0000313" key="11">
    <source>
        <dbReference type="EMBL" id="SMF08984.1"/>
    </source>
</evidence>
<accession>A0A1Y6BG40</accession>
<dbReference type="GO" id="GO:0006783">
    <property type="term" value="P:heme biosynthetic process"/>
    <property type="evidence" value="ECO:0007669"/>
    <property type="project" value="UniProtKB-UniRule"/>
</dbReference>
<protein>
    <recommendedName>
        <fullName evidence="9 10">Ferrochelatase</fullName>
        <ecNumber evidence="9 10">4.98.1.1</ecNumber>
    </recommendedName>
    <alternativeName>
        <fullName evidence="9">Heme synthase</fullName>
    </alternativeName>
    <alternativeName>
        <fullName evidence="9">Protoheme ferro-lyase</fullName>
    </alternativeName>
</protein>
<organism evidence="11 12">
    <name type="scientific">Tistlia consotensis USBA 355</name>
    <dbReference type="NCBI Taxonomy" id="560819"/>
    <lineage>
        <taxon>Bacteria</taxon>
        <taxon>Pseudomonadati</taxon>
        <taxon>Pseudomonadota</taxon>
        <taxon>Alphaproteobacteria</taxon>
        <taxon>Rhodospirillales</taxon>
        <taxon>Rhodovibrionaceae</taxon>
        <taxon>Tistlia</taxon>
    </lineage>
</organism>
<feature type="binding site" evidence="9">
    <location>
        <position position="217"/>
    </location>
    <ligand>
        <name>Fe(2+)</name>
        <dbReference type="ChEBI" id="CHEBI:29033"/>
    </ligand>
</feature>
<dbReference type="GO" id="GO:0046872">
    <property type="term" value="F:metal ion binding"/>
    <property type="evidence" value="ECO:0007669"/>
    <property type="project" value="UniProtKB-KW"/>
</dbReference>
<dbReference type="HAMAP" id="MF_00323">
    <property type="entry name" value="Ferrochelatase"/>
    <property type="match status" value="1"/>
</dbReference>